<accession>A0A4Y7U1G6</accession>
<dbReference type="GO" id="GO:0009306">
    <property type="term" value="P:protein secretion"/>
    <property type="evidence" value="ECO:0007669"/>
    <property type="project" value="TreeGrafter"/>
</dbReference>
<sequence length="322" mass="35170">MCIAVWTLEHPDYALILGENRDEFLDRPTQNAHWHNFDQDLENAEEGILSGRDVKAGGSWFGLNKDGRVALLTNITEPLGQYKSTRGYLISSFLSSRSSHPLEDELGTIVAPDSVFAGFNLLLLAPSLRPDTNSISYESLFVTNHGGGGVLTSRSLAPSERACGCMSNGWTAKELTTGPKSGHAIDDFTAVLHTLQHQQQGDGLEAAATYHRGDLESKLVDGLFSLRNTVQVAPIPIVLEAQLGTASAHTKIPTVYGTRLSTVLLIKRTGEIYFVERDIWVVHPEPPTQREFRFKLDLDAIRKSESAPGDLDTAARSVMGSV</sequence>
<dbReference type="OrthoDB" id="191601at2759"/>
<dbReference type="InterPro" id="IPR008551">
    <property type="entry name" value="TANGO2"/>
</dbReference>
<name>A0A4Y7U1G6_COPMI</name>
<dbReference type="Proteomes" id="UP000298030">
    <property type="component" value="Unassembled WGS sequence"/>
</dbReference>
<gene>
    <name evidence="1" type="ORF">FA13DRAFT_1751192</name>
</gene>
<organism evidence="1 2">
    <name type="scientific">Coprinellus micaceus</name>
    <name type="common">Glistening ink-cap mushroom</name>
    <name type="synonym">Coprinus micaceus</name>
    <dbReference type="NCBI Taxonomy" id="71717"/>
    <lineage>
        <taxon>Eukaryota</taxon>
        <taxon>Fungi</taxon>
        <taxon>Dikarya</taxon>
        <taxon>Basidiomycota</taxon>
        <taxon>Agaricomycotina</taxon>
        <taxon>Agaricomycetes</taxon>
        <taxon>Agaricomycetidae</taxon>
        <taxon>Agaricales</taxon>
        <taxon>Agaricineae</taxon>
        <taxon>Psathyrellaceae</taxon>
        <taxon>Coprinellus</taxon>
    </lineage>
</organism>
<evidence type="ECO:0008006" key="3">
    <source>
        <dbReference type="Google" id="ProtNLM"/>
    </source>
</evidence>
<dbReference type="AlphaFoldDB" id="A0A4Y7U1G6"/>
<dbReference type="GO" id="GO:0005794">
    <property type="term" value="C:Golgi apparatus"/>
    <property type="evidence" value="ECO:0007669"/>
    <property type="project" value="TreeGrafter"/>
</dbReference>
<dbReference type="PANTHER" id="PTHR17985:SF8">
    <property type="entry name" value="TRANSPORT AND GOLGI ORGANIZATION PROTEIN 2 HOMOLOG"/>
    <property type="match status" value="1"/>
</dbReference>
<reference evidence="1 2" key="1">
    <citation type="journal article" date="2019" name="Nat. Ecol. Evol.">
        <title>Megaphylogeny resolves global patterns of mushroom evolution.</title>
        <authorList>
            <person name="Varga T."/>
            <person name="Krizsan K."/>
            <person name="Foldi C."/>
            <person name="Dima B."/>
            <person name="Sanchez-Garcia M."/>
            <person name="Sanchez-Ramirez S."/>
            <person name="Szollosi G.J."/>
            <person name="Szarkandi J.G."/>
            <person name="Papp V."/>
            <person name="Albert L."/>
            <person name="Andreopoulos W."/>
            <person name="Angelini C."/>
            <person name="Antonin V."/>
            <person name="Barry K.W."/>
            <person name="Bougher N.L."/>
            <person name="Buchanan P."/>
            <person name="Buyck B."/>
            <person name="Bense V."/>
            <person name="Catcheside P."/>
            <person name="Chovatia M."/>
            <person name="Cooper J."/>
            <person name="Damon W."/>
            <person name="Desjardin D."/>
            <person name="Finy P."/>
            <person name="Geml J."/>
            <person name="Haridas S."/>
            <person name="Hughes K."/>
            <person name="Justo A."/>
            <person name="Karasinski D."/>
            <person name="Kautmanova I."/>
            <person name="Kiss B."/>
            <person name="Kocsube S."/>
            <person name="Kotiranta H."/>
            <person name="LaButti K.M."/>
            <person name="Lechner B.E."/>
            <person name="Liimatainen K."/>
            <person name="Lipzen A."/>
            <person name="Lukacs Z."/>
            <person name="Mihaltcheva S."/>
            <person name="Morgado L.N."/>
            <person name="Niskanen T."/>
            <person name="Noordeloos M.E."/>
            <person name="Ohm R.A."/>
            <person name="Ortiz-Santana B."/>
            <person name="Ovrebo C."/>
            <person name="Racz N."/>
            <person name="Riley R."/>
            <person name="Savchenko A."/>
            <person name="Shiryaev A."/>
            <person name="Soop K."/>
            <person name="Spirin V."/>
            <person name="Szebenyi C."/>
            <person name="Tomsovsky M."/>
            <person name="Tulloss R.E."/>
            <person name="Uehling J."/>
            <person name="Grigoriev I.V."/>
            <person name="Vagvolgyi C."/>
            <person name="Papp T."/>
            <person name="Martin F.M."/>
            <person name="Miettinen O."/>
            <person name="Hibbett D.S."/>
            <person name="Nagy L.G."/>
        </authorList>
    </citation>
    <scope>NUCLEOTIDE SEQUENCE [LARGE SCALE GENOMIC DNA]</scope>
    <source>
        <strain evidence="1 2">FP101781</strain>
    </source>
</reference>
<proteinExistence type="predicted"/>
<evidence type="ECO:0000313" key="2">
    <source>
        <dbReference type="Proteomes" id="UP000298030"/>
    </source>
</evidence>
<dbReference type="EMBL" id="QPFP01000001">
    <property type="protein sequence ID" value="TEB40081.1"/>
    <property type="molecule type" value="Genomic_DNA"/>
</dbReference>
<evidence type="ECO:0000313" key="1">
    <source>
        <dbReference type="EMBL" id="TEB40081.1"/>
    </source>
</evidence>
<dbReference type="PANTHER" id="PTHR17985">
    <property type="entry name" value="SER/THR-RICH PROTEIN T10 IN DGCR REGION"/>
    <property type="match status" value="1"/>
</dbReference>
<dbReference type="GO" id="GO:0007030">
    <property type="term" value="P:Golgi organization"/>
    <property type="evidence" value="ECO:0007669"/>
    <property type="project" value="TreeGrafter"/>
</dbReference>
<protein>
    <recommendedName>
        <fullName evidence="3">DUF833-domain-containing protein</fullName>
    </recommendedName>
</protein>
<comment type="caution">
    <text evidence="1">The sequence shown here is derived from an EMBL/GenBank/DDBJ whole genome shotgun (WGS) entry which is preliminary data.</text>
</comment>
<dbReference type="Pfam" id="PF05742">
    <property type="entry name" value="TANGO2"/>
    <property type="match status" value="1"/>
</dbReference>
<keyword evidence="2" id="KW-1185">Reference proteome</keyword>